<dbReference type="GO" id="GO:0016020">
    <property type="term" value="C:membrane"/>
    <property type="evidence" value="ECO:0007669"/>
    <property type="project" value="InterPro"/>
</dbReference>
<feature type="chain" id="PRO_5013241016" evidence="2">
    <location>
        <begin position="24"/>
        <end position="265"/>
    </location>
</feature>
<dbReference type="SMART" id="SM00062">
    <property type="entry name" value="PBPb"/>
    <property type="match status" value="1"/>
</dbReference>
<feature type="domain" description="Solute-binding protein family 3/N-terminal" evidence="3">
    <location>
        <begin position="33"/>
        <end position="260"/>
    </location>
</feature>
<organism evidence="5">
    <name type="scientific">OCS116 cluster bacterium</name>
    <dbReference type="NCBI Taxonomy" id="2030921"/>
    <lineage>
        <taxon>Bacteria</taxon>
        <taxon>Pseudomonadati</taxon>
        <taxon>Pseudomonadota</taxon>
        <taxon>Alphaproteobacteria</taxon>
        <taxon>OCS116 cluster</taxon>
    </lineage>
</organism>
<dbReference type="Gene3D" id="3.40.190.10">
    <property type="entry name" value="Periplasmic binding protein-like II"/>
    <property type="match status" value="2"/>
</dbReference>
<feature type="signal peptide" evidence="2">
    <location>
        <begin position="1"/>
        <end position="23"/>
    </location>
</feature>
<comment type="caution">
    <text evidence="5">The sequence shown here is derived from an EMBL/GenBank/DDBJ whole genome shotgun (WGS) entry which is preliminary data.</text>
</comment>
<reference evidence="5" key="2">
    <citation type="journal article" date="2018" name="ISME J.">
        <title>A dynamic microbial community with high functional redundancy inhabits the cold, oxic subseafloor aquifer.</title>
        <authorList>
            <person name="Tully B.J."/>
            <person name="Wheat C.G."/>
            <person name="Glazer B.T."/>
            <person name="Huber J.A."/>
        </authorList>
    </citation>
    <scope>NUCLEOTIDE SEQUENCE</scope>
    <source>
        <strain evidence="5">NORP83</strain>
    </source>
</reference>
<dbReference type="PANTHER" id="PTHR35936:SF19">
    <property type="entry name" value="AMINO-ACID-BINDING PROTEIN YXEM-RELATED"/>
    <property type="match status" value="1"/>
</dbReference>
<dbReference type="AlphaFoldDB" id="A0A2A4YY05"/>
<evidence type="ECO:0000256" key="2">
    <source>
        <dbReference type="SAM" id="SignalP"/>
    </source>
</evidence>
<dbReference type="Pfam" id="PF00497">
    <property type="entry name" value="SBP_bac_3"/>
    <property type="match status" value="1"/>
</dbReference>
<evidence type="ECO:0000256" key="1">
    <source>
        <dbReference type="ARBA" id="ARBA00022729"/>
    </source>
</evidence>
<name>A0A2A4YY05_9PROT</name>
<evidence type="ECO:0000259" key="4">
    <source>
        <dbReference type="SMART" id="SM00079"/>
    </source>
</evidence>
<keyword evidence="1 2" id="KW-0732">Signal</keyword>
<gene>
    <name evidence="5" type="ORF">COB13_11545</name>
</gene>
<reference key="1">
    <citation type="submission" date="2017-08" db="EMBL/GenBank/DDBJ databases">
        <title>A dynamic microbial community with high functional redundancy inhabits the cold, oxic subseafloor aquifer.</title>
        <authorList>
            <person name="Tully B.J."/>
            <person name="Wheat C.G."/>
            <person name="Glazer B.T."/>
            <person name="Huber J.A."/>
        </authorList>
    </citation>
    <scope>NUCLEOTIDE SEQUENCE [LARGE SCALE GENOMIC DNA]</scope>
</reference>
<evidence type="ECO:0000313" key="5">
    <source>
        <dbReference type="EMBL" id="PCI99540.1"/>
    </source>
</evidence>
<feature type="domain" description="Ionotropic glutamate receptor C-terminal" evidence="4">
    <location>
        <begin position="33"/>
        <end position="260"/>
    </location>
</feature>
<dbReference type="InterPro" id="IPR001320">
    <property type="entry name" value="Iontro_rcpt_C"/>
</dbReference>
<proteinExistence type="predicted"/>
<dbReference type="SUPFAM" id="SSF53850">
    <property type="entry name" value="Periplasmic binding protein-like II"/>
    <property type="match status" value="1"/>
</dbReference>
<dbReference type="GO" id="GO:0015276">
    <property type="term" value="F:ligand-gated monoatomic ion channel activity"/>
    <property type="evidence" value="ECO:0007669"/>
    <property type="project" value="InterPro"/>
</dbReference>
<dbReference type="InterPro" id="IPR001638">
    <property type="entry name" value="Solute-binding_3/MltF_N"/>
</dbReference>
<accession>A0A2A4YY05</accession>
<dbReference type="PANTHER" id="PTHR35936">
    <property type="entry name" value="MEMBRANE-BOUND LYTIC MUREIN TRANSGLYCOSYLASE F"/>
    <property type="match status" value="1"/>
</dbReference>
<dbReference type="SMART" id="SM00079">
    <property type="entry name" value="PBPe"/>
    <property type="match status" value="1"/>
</dbReference>
<sequence length="265" mass="28876">MFLKMGLKLITASLMMFGFTAQAADLPDLGGRTIKAVTENGYFPLNFSDPKTGNGVGWEYDAVTEIAKRLNLKVEWNLSGWDVMIESVKSGQYDIGMDGITINDERKQVIDFSDSYLTQKIFLLVRADETNFTDSASFVAYEKGLVGAQPGTTGFYTAVYDMLDGNESNPRIKLLDTFATLSQALKIGDVDVILTDETGGKGLIDAFPGSFKMVGGALKSEDFGFILSKGSDLVAPVNAALAAMRADGTLAKIDQKWFVDYKMNQ</sequence>
<evidence type="ECO:0000259" key="3">
    <source>
        <dbReference type="SMART" id="SM00062"/>
    </source>
</evidence>
<protein>
    <submittedName>
        <fullName evidence="5">Basic amino acid ABC transporter substrate-binding protein</fullName>
    </submittedName>
</protein>
<dbReference type="EMBL" id="NVUS01000015">
    <property type="protein sequence ID" value="PCI99540.1"/>
    <property type="molecule type" value="Genomic_DNA"/>
</dbReference>